<reference evidence="8 9" key="1">
    <citation type="submission" date="2019-04" db="EMBL/GenBank/DDBJ databases">
        <title>Annotation for the trematode Fasciola gigantica.</title>
        <authorList>
            <person name="Choi Y.-J."/>
        </authorList>
    </citation>
    <scope>NUCLEOTIDE SEQUENCE [LARGE SCALE GENOMIC DNA]</scope>
    <source>
        <strain evidence="8">Uganda_cow_1</strain>
    </source>
</reference>
<dbReference type="InterPro" id="IPR008564">
    <property type="entry name" value="TVP23-like"/>
</dbReference>
<evidence type="ECO:0000256" key="7">
    <source>
        <dbReference type="SAM" id="MobiDB-lite"/>
    </source>
</evidence>
<evidence type="ECO:0000313" key="9">
    <source>
        <dbReference type="Proteomes" id="UP000316759"/>
    </source>
</evidence>
<dbReference type="EMBL" id="SUNJ01006455">
    <property type="protein sequence ID" value="TPP62775.1"/>
    <property type="molecule type" value="Genomic_DNA"/>
</dbReference>
<dbReference type="AlphaFoldDB" id="A0A504YQ61"/>
<dbReference type="Pfam" id="PF05832">
    <property type="entry name" value="DUF846"/>
    <property type="match status" value="1"/>
</dbReference>
<keyword evidence="5 6" id="KW-0472">Membrane</keyword>
<dbReference type="PANTHER" id="PTHR13019">
    <property type="entry name" value="GOLGI APPARATUS MEMBRANE PROTEIN TVP23"/>
    <property type="match status" value="1"/>
</dbReference>
<dbReference type="PANTHER" id="PTHR13019:SF25">
    <property type="entry name" value="GOLGI APPARATUS MEMBRANE PROTEIN TVP23 HOMOLOG"/>
    <property type="match status" value="1"/>
</dbReference>
<evidence type="ECO:0000256" key="3">
    <source>
        <dbReference type="ARBA" id="ARBA00022692"/>
    </source>
</evidence>
<keyword evidence="4 6" id="KW-1133">Transmembrane helix</keyword>
<gene>
    <name evidence="8" type="ORF">FGIG_06670</name>
</gene>
<evidence type="ECO:0000256" key="5">
    <source>
        <dbReference type="ARBA" id="ARBA00023136"/>
    </source>
</evidence>
<comment type="subcellular location">
    <subcellularLocation>
        <location evidence="1 6">Membrane</location>
        <topology evidence="1 6">Multi-pass membrane protein</topology>
    </subcellularLocation>
</comment>
<dbReference type="Proteomes" id="UP000316759">
    <property type="component" value="Unassembled WGS sequence"/>
</dbReference>
<feature type="region of interest" description="Disordered" evidence="7">
    <location>
        <begin position="225"/>
        <end position="246"/>
    </location>
</feature>
<feature type="transmembrane region" description="Helical" evidence="6">
    <location>
        <begin position="62"/>
        <end position="82"/>
    </location>
</feature>
<dbReference type="GO" id="GO:0000139">
    <property type="term" value="C:Golgi membrane"/>
    <property type="evidence" value="ECO:0007669"/>
    <property type="project" value="TreeGrafter"/>
</dbReference>
<protein>
    <recommendedName>
        <fullName evidence="6">Golgi apparatus membrane protein TVP23 homolog</fullName>
    </recommendedName>
</protein>
<dbReference type="GO" id="GO:0016192">
    <property type="term" value="P:vesicle-mediated transport"/>
    <property type="evidence" value="ECO:0007669"/>
    <property type="project" value="TreeGrafter"/>
</dbReference>
<dbReference type="OrthoDB" id="2151161at2759"/>
<keyword evidence="9" id="KW-1185">Reference proteome</keyword>
<comment type="similarity">
    <text evidence="2 6">Belongs to the TVP23 family.</text>
</comment>
<evidence type="ECO:0000313" key="8">
    <source>
        <dbReference type="EMBL" id="TPP62775.1"/>
    </source>
</evidence>
<organism evidence="8 9">
    <name type="scientific">Fasciola gigantica</name>
    <name type="common">Giant liver fluke</name>
    <dbReference type="NCBI Taxonomy" id="46835"/>
    <lineage>
        <taxon>Eukaryota</taxon>
        <taxon>Metazoa</taxon>
        <taxon>Spiralia</taxon>
        <taxon>Lophotrochozoa</taxon>
        <taxon>Platyhelminthes</taxon>
        <taxon>Trematoda</taxon>
        <taxon>Digenea</taxon>
        <taxon>Plagiorchiida</taxon>
        <taxon>Echinostomata</taxon>
        <taxon>Echinostomatoidea</taxon>
        <taxon>Fasciolidae</taxon>
        <taxon>Fasciola</taxon>
    </lineage>
</organism>
<evidence type="ECO:0000256" key="2">
    <source>
        <dbReference type="ARBA" id="ARBA00005467"/>
    </source>
</evidence>
<sequence length="246" mass="26718">MDSRDEVVLALTDDIDADEQGASGGGGADSFGASSRRFALLGHFGFRVAAIVVYLFCSWFTYSFVLPFVLVLISLALDFWFVKNISGRILVGLRWSSYTDENGQTRWRFDSRPPVSEPAQGVQLTRRELAARAAQANAARLFWIGLVATPFVWGLLLLVAVFSLRLRWALVSAMAMGMSAVNLFAYIRCRVSNTFGDGASPSSLLTGFQAKVARQMFSDWISSMTKGGSSRSAASNLPTGSATIEA</sequence>
<proteinExistence type="inferred from homology"/>
<accession>A0A504YQ61</accession>
<evidence type="ECO:0000256" key="6">
    <source>
        <dbReference type="RuleBase" id="RU361206"/>
    </source>
</evidence>
<keyword evidence="3 6" id="KW-0812">Transmembrane</keyword>
<feature type="transmembrane region" description="Helical" evidence="6">
    <location>
        <begin position="168"/>
        <end position="187"/>
    </location>
</feature>
<dbReference type="GO" id="GO:0009306">
    <property type="term" value="P:protein secretion"/>
    <property type="evidence" value="ECO:0007669"/>
    <property type="project" value="TreeGrafter"/>
</dbReference>
<comment type="caution">
    <text evidence="8">The sequence shown here is derived from an EMBL/GenBank/DDBJ whole genome shotgun (WGS) entry which is preliminary data.</text>
</comment>
<name>A0A504YQ61_FASGI</name>
<evidence type="ECO:0000256" key="4">
    <source>
        <dbReference type="ARBA" id="ARBA00022989"/>
    </source>
</evidence>
<evidence type="ECO:0000256" key="1">
    <source>
        <dbReference type="ARBA" id="ARBA00004141"/>
    </source>
</evidence>
<feature type="transmembrane region" description="Helical" evidence="6">
    <location>
        <begin position="141"/>
        <end position="162"/>
    </location>
</feature>
<dbReference type="STRING" id="46835.A0A504YQ61"/>